<dbReference type="Proteomes" id="UP000247763">
    <property type="component" value="Chromosome"/>
</dbReference>
<keyword evidence="6" id="KW-1185">Reference proteome</keyword>
<evidence type="ECO:0000313" key="6">
    <source>
        <dbReference type="Proteomes" id="UP000247763"/>
    </source>
</evidence>
<name>A0A2Z3I1Q1_9CAUL</name>
<dbReference type="Gene3D" id="3.60.130.10">
    <property type="entry name" value="Clavaminate synthase-like"/>
    <property type="match status" value="1"/>
</dbReference>
<dbReference type="PANTHER" id="PTHR10696:SF56">
    <property type="entry name" value="TAUD_TFDA-LIKE DOMAIN-CONTAINING PROTEIN"/>
    <property type="match status" value="1"/>
</dbReference>
<dbReference type="SUPFAM" id="SSF51197">
    <property type="entry name" value="Clavaminate synthase-like"/>
    <property type="match status" value="1"/>
</dbReference>
<accession>A0A2Z3I1Q1</accession>
<protein>
    <submittedName>
        <fullName evidence="5">Taurine catabolism dioxygenase TauD</fullName>
    </submittedName>
</protein>
<dbReference type="GO" id="GO:0016706">
    <property type="term" value="F:2-oxoglutarate-dependent dioxygenase activity"/>
    <property type="evidence" value="ECO:0007669"/>
    <property type="project" value="UniProtKB-ARBA"/>
</dbReference>
<reference evidence="6" key="1">
    <citation type="submission" date="2018-05" db="EMBL/GenBank/DDBJ databases">
        <title>Genome sequencing of Phenylobacterium sp. HYN0004.</title>
        <authorList>
            <person name="Yi H."/>
            <person name="Baek C."/>
        </authorList>
    </citation>
    <scope>NUCLEOTIDE SEQUENCE [LARGE SCALE GENOMIC DNA]</scope>
    <source>
        <strain evidence="6">HYN0004</strain>
    </source>
</reference>
<dbReference type="InterPro" id="IPR042098">
    <property type="entry name" value="TauD-like_sf"/>
</dbReference>
<dbReference type="InterPro" id="IPR003819">
    <property type="entry name" value="TauD/TfdA-like"/>
</dbReference>
<evidence type="ECO:0000259" key="4">
    <source>
        <dbReference type="Pfam" id="PF02668"/>
    </source>
</evidence>
<dbReference type="OrthoDB" id="5491415at2"/>
<keyword evidence="2" id="KW-0560">Oxidoreductase</keyword>
<comment type="cofactor">
    <cofactor evidence="1">
        <name>Fe(2+)</name>
        <dbReference type="ChEBI" id="CHEBI:29033"/>
    </cofactor>
</comment>
<dbReference type="RefSeq" id="WP_110450285.1">
    <property type="nucleotide sequence ID" value="NZ_CP029479.1"/>
</dbReference>
<evidence type="ECO:0000313" key="5">
    <source>
        <dbReference type="EMBL" id="AWM77718.1"/>
    </source>
</evidence>
<dbReference type="PANTHER" id="PTHR10696">
    <property type="entry name" value="GAMMA-BUTYROBETAINE HYDROXYLASE-RELATED"/>
    <property type="match status" value="1"/>
</dbReference>
<dbReference type="EMBL" id="CP029479">
    <property type="protein sequence ID" value="AWM77718.1"/>
    <property type="molecule type" value="Genomic_DNA"/>
</dbReference>
<feature type="domain" description="TauD/TfdA-like" evidence="4">
    <location>
        <begin position="53"/>
        <end position="306"/>
    </location>
</feature>
<sequence length="327" mass="36503">MLTPSPLTTADAWLGRDMARREDWRRVLTGSEVQELVAARATARVRTVDRADWTKADFPLPSLAEEVRGWLEDLDQGRGFLLLRGLPVGELGHEAAADIYWGLGLHMGRAISQNTDGDLLGHVRDTGADPNAYGVRLYKTRAEQDFHTDGADIIGLLCLQGAKSGGVSRIASSAAIFNRLLEERPDLVPALFSTFPFDTQGQHRPGTPAWFVRPLCRLVEGRLNLFFIPWYIGESQRHEDAPRLSAEQQAVLSFIEATANDPDHYLDMDFQPGDIQLLKNASILHKRTAYEDWDDPVRKRHLLRLWLVQESFSAGDASLREGVQAPG</sequence>
<dbReference type="AlphaFoldDB" id="A0A2Z3I1Q1"/>
<dbReference type="InterPro" id="IPR050411">
    <property type="entry name" value="AlphaKG_dependent_hydroxylases"/>
</dbReference>
<evidence type="ECO:0000256" key="3">
    <source>
        <dbReference type="ARBA" id="ARBA00023194"/>
    </source>
</evidence>
<evidence type="ECO:0000256" key="1">
    <source>
        <dbReference type="ARBA" id="ARBA00001954"/>
    </source>
</evidence>
<keyword evidence="5" id="KW-0223">Dioxygenase</keyword>
<dbReference type="Pfam" id="PF02668">
    <property type="entry name" value="TauD"/>
    <property type="match status" value="1"/>
</dbReference>
<gene>
    <name evidence="5" type="ORF">HYN04_08045</name>
</gene>
<keyword evidence="3" id="KW-0045">Antibiotic biosynthesis</keyword>
<proteinExistence type="predicted"/>
<dbReference type="KEGG" id="phb:HYN04_08045"/>
<organism evidence="5 6">
    <name type="scientific">Phenylobacterium parvum</name>
    <dbReference type="NCBI Taxonomy" id="2201350"/>
    <lineage>
        <taxon>Bacteria</taxon>
        <taxon>Pseudomonadati</taxon>
        <taxon>Pseudomonadota</taxon>
        <taxon>Alphaproteobacteria</taxon>
        <taxon>Caulobacterales</taxon>
        <taxon>Caulobacteraceae</taxon>
        <taxon>Phenylobacterium</taxon>
    </lineage>
</organism>
<dbReference type="GO" id="GO:0017000">
    <property type="term" value="P:antibiotic biosynthetic process"/>
    <property type="evidence" value="ECO:0007669"/>
    <property type="project" value="UniProtKB-KW"/>
</dbReference>
<evidence type="ECO:0000256" key="2">
    <source>
        <dbReference type="ARBA" id="ARBA00023002"/>
    </source>
</evidence>